<evidence type="ECO:0000313" key="2">
    <source>
        <dbReference type="Proteomes" id="UP000327157"/>
    </source>
</evidence>
<dbReference type="AlphaFoldDB" id="A0A5N5G7V4"/>
<evidence type="ECO:0000313" key="1">
    <source>
        <dbReference type="EMBL" id="KAB2611348.1"/>
    </source>
</evidence>
<proteinExistence type="predicted"/>
<dbReference type="OrthoDB" id="1627963at2759"/>
<name>A0A5N5G7V4_9ROSA</name>
<dbReference type="Proteomes" id="UP000327157">
    <property type="component" value="Chromosome 17"/>
</dbReference>
<evidence type="ECO:0008006" key="3">
    <source>
        <dbReference type="Google" id="ProtNLM"/>
    </source>
</evidence>
<reference evidence="1 2" key="3">
    <citation type="submission" date="2019-11" db="EMBL/GenBank/DDBJ databases">
        <title>A de novo genome assembly of a pear dwarfing rootstock.</title>
        <authorList>
            <person name="Wang F."/>
            <person name="Wang J."/>
            <person name="Li S."/>
            <person name="Zhang Y."/>
            <person name="Fang M."/>
            <person name="Ma L."/>
            <person name="Zhao Y."/>
            <person name="Jiang S."/>
        </authorList>
    </citation>
    <scope>NUCLEOTIDE SEQUENCE [LARGE SCALE GENOMIC DNA]</scope>
    <source>
        <strain evidence="1">S2</strain>
        <tissue evidence="1">Leaf</tissue>
    </source>
</reference>
<protein>
    <recommendedName>
        <fullName evidence="3">Transposase MuDR plant domain-containing protein</fullName>
    </recommendedName>
</protein>
<gene>
    <name evidence="1" type="ORF">D8674_019380</name>
</gene>
<reference evidence="2" key="2">
    <citation type="submission" date="2019-10" db="EMBL/GenBank/DDBJ databases">
        <title>A de novo genome assembly of a pear dwarfing rootstock.</title>
        <authorList>
            <person name="Wang F."/>
            <person name="Wang J."/>
            <person name="Li S."/>
            <person name="Zhang Y."/>
            <person name="Fang M."/>
            <person name="Ma L."/>
            <person name="Zhao Y."/>
            <person name="Jiang S."/>
        </authorList>
    </citation>
    <scope>NUCLEOTIDE SEQUENCE [LARGE SCALE GENOMIC DNA]</scope>
</reference>
<comment type="caution">
    <text evidence="1">The sequence shown here is derived from an EMBL/GenBank/DDBJ whole genome shotgun (WGS) entry which is preliminary data.</text>
</comment>
<accession>A0A5N5G7V4</accession>
<keyword evidence="2" id="KW-1185">Reference proteome</keyword>
<dbReference type="EMBL" id="SMOL01000487">
    <property type="protein sequence ID" value="KAB2611348.1"/>
    <property type="molecule type" value="Genomic_DNA"/>
</dbReference>
<sequence>MNGCACCLLECDMDVRVLHMSITKENTYFVDILVSLKESNEIGNASIMHTDGNEFLGKFKTPNAKMYLSHPWKSYISHVGQDYEGGADEFRLKLYASMLLRWHKRITASCIKKDIEGCPWRVQASICSANGHFVNQTLND</sequence>
<reference evidence="1 2" key="1">
    <citation type="submission" date="2019-09" db="EMBL/GenBank/DDBJ databases">
        <authorList>
            <person name="Ou C."/>
        </authorList>
    </citation>
    <scope>NUCLEOTIDE SEQUENCE [LARGE SCALE GENOMIC DNA]</scope>
    <source>
        <strain evidence="1">S2</strain>
        <tissue evidence="1">Leaf</tissue>
    </source>
</reference>
<organism evidence="1 2">
    <name type="scientific">Pyrus ussuriensis x Pyrus communis</name>
    <dbReference type="NCBI Taxonomy" id="2448454"/>
    <lineage>
        <taxon>Eukaryota</taxon>
        <taxon>Viridiplantae</taxon>
        <taxon>Streptophyta</taxon>
        <taxon>Embryophyta</taxon>
        <taxon>Tracheophyta</taxon>
        <taxon>Spermatophyta</taxon>
        <taxon>Magnoliopsida</taxon>
        <taxon>eudicotyledons</taxon>
        <taxon>Gunneridae</taxon>
        <taxon>Pentapetalae</taxon>
        <taxon>rosids</taxon>
        <taxon>fabids</taxon>
        <taxon>Rosales</taxon>
        <taxon>Rosaceae</taxon>
        <taxon>Amygdaloideae</taxon>
        <taxon>Maleae</taxon>
        <taxon>Pyrus</taxon>
    </lineage>
</organism>